<accession>A0ABS6VYR8</accession>
<evidence type="ECO:0000313" key="20">
    <source>
        <dbReference type="Proteomes" id="UP000719267"/>
    </source>
</evidence>
<feature type="domain" description="HRDC" evidence="16">
    <location>
        <begin position="524"/>
        <end position="604"/>
    </location>
</feature>
<evidence type="ECO:0000256" key="6">
    <source>
        <dbReference type="ARBA" id="ARBA00022801"/>
    </source>
</evidence>
<evidence type="ECO:0000259" key="16">
    <source>
        <dbReference type="PROSITE" id="PS50967"/>
    </source>
</evidence>
<dbReference type="GO" id="GO:0016787">
    <property type="term" value="F:hydrolase activity"/>
    <property type="evidence" value="ECO:0007669"/>
    <property type="project" value="UniProtKB-KW"/>
</dbReference>
<evidence type="ECO:0000256" key="5">
    <source>
        <dbReference type="ARBA" id="ARBA00022763"/>
    </source>
</evidence>
<evidence type="ECO:0000256" key="10">
    <source>
        <dbReference type="ARBA" id="ARBA00023125"/>
    </source>
</evidence>
<dbReference type="Pfam" id="PF00570">
    <property type="entry name" value="HRDC"/>
    <property type="match status" value="1"/>
</dbReference>
<dbReference type="PROSITE" id="PS51192">
    <property type="entry name" value="HELICASE_ATP_BIND_1"/>
    <property type="match status" value="1"/>
</dbReference>
<keyword evidence="4" id="KW-0547">Nucleotide-binding</keyword>
<keyword evidence="11" id="KW-0233">DNA recombination</keyword>
<comment type="similarity">
    <text evidence="2">Belongs to the helicase family. RecQ subfamily.</text>
</comment>
<evidence type="ECO:0000256" key="7">
    <source>
        <dbReference type="ARBA" id="ARBA00022806"/>
    </source>
</evidence>
<dbReference type="EC" id="5.6.2.4" evidence="15"/>
<dbReference type="CDD" id="cd18794">
    <property type="entry name" value="SF2_C_RecQ"/>
    <property type="match status" value="1"/>
</dbReference>
<keyword evidence="20" id="KW-1185">Reference proteome</keyword>
<keyword evidence="10" id="KW-0238">DNA-binding</keyword>
<dbReference type="CDD" id="cd17920">
    <property type="entry name" value="DEXHc_RecQ"/>
    <property type="match status" value="1"/>
</dbReference>
<name>A0ABS6VYR8_9FLAO</name>
<dbReference type="NCBIfam" id="TIGR00614">
    <property type="entry name" value="recQ_fam"/>
    <property type="match status" value="1"/>
</dbReference>
<dbReference type="Pfam" id="PF00271">
    <property type="entry name" value="Helicase_C"/>
    <property type="match status" value="1"/>
</dbReference>
<keyword evidence="8" id="KW-0862">Zinc</keyword>
<keyword evidence="12" id="KW-0234">DNA repair</keyword>
<evidence type="ECO:0000256" key="8">
    <source>
        <dbReference type="ARBA" id="ARBA00022833"/>
    </source>
</evidence>
<evidence type="ECO:0000259" key="17">
    <source>
        <dbReference type="PROSITE" id="PS51192"/>
    </source>
</evidence>
<comment type="catalytic activity">
    <reaction evidence="14">
        <text>Couples ATP hydrolysis with the unwinding of duplex DNA by translocating in the 3'-5' direction.</text>
        <dbReference type="EC" id="5.6.2.4"/>
    </reaction>
</comment>
<dbReference type="InterPro" id="IPR014001">
    <property type="entry name" value="Helicase_ATP-bd"/>
</dbReference>
<dbReference type="InterPro" id="IPR011545">
    <property type="entry name" value="DEAD/DEAH_box_helicase_dom"/>
</dbReference>
<dbReference type="InterPro" id="IPR032284">
    <property type="entry name" value="RecQ_Zn-bd"/>
</dbReference>
<dbReference type="Proteomes" id="UP000719267">
    <property type="component" value="Unassembled WGS sequence"/>
</dbReference>
<feature type="domain" description="Helicase ATP-binding" evidence="17">
    <location>
        <begin position="31"/>
        <end position="197"/>
    </location>
</feature>
<dbReference type="EMBL" id="JAHWDF010000002">
    <property type="protein sequence ID" value="MBW2960738.1"/>
    <property type="molecule type" value="Genomic_DNA"/>
</dbReference>
<comment type="cofactor">
    <cofactor evidence="1">
        <name>Mg(2+)</name>
        <dbReference type="ChEBI" id="CHEBI:18420"/>
    </cofactor>
</comment>
<evidence type="ECO:0000256" key="13">
    <source>
        <dbReference type="ARBA" id="ARBA00023235"/>
    </source>
</evidence>
<protein>
    <recommendedName>
        <fullName evidence="15">DNA helicase RecQ</fullName>
        <ecNumber evidence="15">5.6.2.4</ecNumber>
    </recommendedName>
</protein>
<evidence type="ECO:0000256" key="2">
    <source>
        <dbReference type="ARBA" id="ARBA00005446"/>
    </source>
</evidence>
<dbReference type="NCBIfam" id="TIGR01389">
    <property type="entry name" value="recQ"/>
    <property type="match status" value="1"/>
</dbReference>
<dbReference type="PANTHER" id="PTHR13710">
    <property type="entry name" value="DNA HELICASE RECQ FAMILY MEMBER"/>
    <property type="match status" value="1"/>
</dbReference>
<dbReference type="Pfam" id="PF16124">
    <property type="entry name" value="RecQ_Zn_bind"/>
    <property type="match status" value="1"/>
</dbReference>
<dbReference type="SMART" id="SM00341">
    <property type="entry name" value="HRDC"/>
    <property type="match status" value="1"/>
</dbReference>
<keyword evidence="6 19" id="KW-0378">Hydrolase</keyword>
<gene>
    <name evidence="19" type="primary">recQ</name>
    <name evidence="19" type="ORF">KW502_02840</name>
</gene>
<dbReference type="InterPro" id="IPR006293">
    <property type="entry name" value="DNA_helicase_ATP-dep_RecQ_bac"/>
</dbReference>
<sequence>MTKIIQNEYLFPTLKKYFGYDKFRPQQEEIITNVLEGNDTLVIMPTGGGKSICYQLPALLLDGITLVISPLIALMKDQVDGLNANGIEADYFNSSQDQLQQQEIIDKVVHKKLKLLYVAPESLASLNDILKEKYISCVAIDEAHCISSWGHDFRPSYQQLGFLKRSLPEIPIIALTATADKATRQDILNQLNVSHAKQYLSSFDRKNIHLEVRPAENRVTQILDFVGKRTDESGIIYCLSRKGTETIAAKLKAKGIKATAYHAGLSFDERSQVQEDFIFDKTKVVCATVAFGMGIDKSNVRYVIHYNMPKNIEGYYQEIGRAGRDGLTSNALLFHTYADVIQLRRFTEGATNEDLQNAKLDRMKEFAEATDCRRKILLGYFGEYLEENCGNCDVCENPPRFFDGTIFAQKLLSCIARLKNSEPSGIVIDVLRGAQNASILAKNYQQIKTYGAGKETTWRDWQHYLTQLINQGYCEIAFHKQNALQLTEVAKKVLFEKNKVLLTKPTNIKDQTKKSGKTSVKERKNKKETLFDKLKQLRYQISQKENIPAYLVFNDATLKEIERERPLTDEDFLKISGVGERKLEVYGDQFMEEIKNFNQTKKKKANTHKVTLDLYKQGLNIEEIAEKRNLSPTTIYSHIAKLYTENKGINVYDFIEKKTIKKIEKAQKYLDYPEGLKPYFEHFEEKISYHEIRLALSAIEKDN</sequence>
<dbReference type="Pfam" id="PF14493">
    <property type="entry name" value="HTH_40"/>
    <property type="match status" value="1"/>
</dbReference>
<evidence type="ECO:0000256" key="11">
    <source>
        <dbReference type="ARBA" id="ARBA00023172"/>
    </source>
</evidence>
<feature type="domain" description="Helicase C-terminal" evidence="18">
    <location>
        <begin position="218"/>
        <end position="366"/>
    </location>
</feature>
<evidence type="ECO:0000256" key="14">
    <source>
        <dbReference type="ARBA" id="ARBA00034617"/>
    </source>
</evidence>
<dbReference type="PROSITE" id="PS50967">
    <property type="entry name" value="HRDC"/>
    <property type="match status" value="1"/>
</dbReference>
<organism evidence="19 20">
    <name type="scientific">Mesonia aestuariivivens</name>
    <dbReference type="NCBI Taxonomy" id="2796128"/>
    <lineage>
        <taxon>Bacteria</taxon>
        <taxon>Pseudomonadati</taxon>
        <taxon>Bacteroidota</taxon>
        <taxon>Flavobacteriia</taxon>
        <taxon>Flavobacteriales</taxon>
        <taxon>Flavobacteriaceae</taxon>
        <taxon>Mesonia</taxon>
    </lineage>
</organism>
<dbReference type="InterPro" id="IPR029491">
    <property type="entry name" value="Helicase_HTH"/>
</dbReference>
<evidence type="ECO:0000256" key="12">
    <source>
        <dbReference type="ARBA" id="ARBA00023204"/>
    </source>
</evidence>
<evidence type="ECO:0000259" key="18">
    <source>
        <dbReference type="PROSITE" id="PS51194"/>
    </source>
</evidence>
<dbReference type="GO" id="GO:0003678">
    <property type="term" value="F:DNA helicase activity"/>
    <property type="evidence" value="ECO:0007669"/>
    <property type="project" value="UniProtKB-EC"/>
</dbReference>
<dbReference type="PANTHER" id="PTHR13710:SF105">
    <property type="entry name" value="ATP-DEPENDENT DNA HELICASE Q1"/>
    <property type="match status" value="1"/>
</dbReference>
<reference evidence="19 20" key="1">
    <citation type="submission" date="2021-07" db="EMBL/GenBank/DDBJ databases">
        <title>Mesonia aestuariivivens sp. nov., isolated from a tidal flat.</title>
        <authorList>
            <person name="Kim Y.-O."/>
            <person name="Yoon J.-H."/>
        </authorList>
    </citation>
    <scope>NUCLEOTIDE SEQUENCE [LARGE SCALE GENOMIC DNA]</scope>
    <source>
        <strain evidence="19 20">JHPTF-M18</strain>
    </source>
</reference>
<keyword evidence="9" id="KW-0067">ATP-binding</keyword>
<dbReference type="InterPro" id="IPR002121">
    <property type="entry name" value="HRDC_dom"/>
</dbReference>
<evidence type="ECO:0000313" key="19">
    <source>
        <dbReference type="EMBL" id="MBW2960738.1"/>
    </source>
</evidence>
<keyword evidence="13" id="KW-0413">Isomerase</keyword>
<evidence type="ECO:0000256" key="1">
    <source>
        <dbReference type="ARBA" id="ARBA00001946"/>
    </source>
</evidence>
<dbReference type="RefSeq" id="WP_219039019.1">
    <property type="nucleotide sequence ID" value="NZ_JAHWDF010000002.1"/>
</dbReference>
<comment type="caution">
    <text evidence="19">The sequence shown here is derived from an EMBL/GenBank/DDBJ whole genome shotgun (WGS) entry which is preliminary data.</text>
</comment>
<dbReference type="Pfam" id="PF09382">
    <property type="entry name" value="RQC"/>
    <property type="match status" value="1"/>
</dbReference>
<dbReference type="SMART" id="SM00956">
    <property type="entry name" value="RQC"/>
    <property type="match status" value="1"/>
</dbReference>
<dbReference type="InterPro" id="IPR001650">
    <property type="entry name" value="Helicase_C-like"/>
</dbReference>
<keyword evidence="3" id="KW-0479">Metal-binding</keyword>
<dbReference type="SMART" id="SM00490">
    <property type="entry name" value="HELICc"/>
    <property type="match status" value="1"/>
</dbReference>
<dbReference type="SMART" id="SM00487">
    <property type="entry name" value="DEXDc"/>
    <property type="match status" value="1"/>
</dbReference>
<evidence type="ECO:0000256" key="3">
    <source>
        <dbReference type="ARBA" id="ARBA00022723"/>
    </source>
</evidence>
<keyword evidence="5" id="KW-0227">DNA damage</keyword>
<evidence type="ECO:0000256" key="9">
    <source>
        <dbReference type="ARBA" id="ARBA00022840"/>
    </source>
</evidence>
<dbReference type="Pfam" id="PF00270">
    <property type="entry name" value="DEAD"/>
    <property type="match status" value="1"/>
</dbReference>
<evidence type="ECO:0000256" key="15">
    <source>
        <dbReference type="NCBIfam" id="TIGR01389"/>
    </source>
</evidence>
<evidence type="ECO:0000256" key="4">
    <source>
        <dbReference type="ARBA" id="ARBA00022741"/>
    </source>
</evidence>
<dbReference type="InterPro" id="IPR018982">
    <property type="entry name" value="RQC_domain"/>
</dbReference>
<dbReference type="PROSITE" id="PS51194">
    <property type="entry name" value="HELICASE_CTER"/>
    <property type="match status" value="1"/>
</dbReference>
<keyword evidence="7 19" id="KW-0347">Helicase</keyword>
<proteinExistence type="inferred from homology"/>
<dbReference type="InterPro" id="IPR004589">
    <property type="entry name" value="DNA_helicase_ATP-dep_RecQ"/>
</dbReference>